<dbReference type="SUPFAM" id="SSF55874">
    <property type="entry name" value="ATPase domain of HSP90 chaperone/DNA topoisomerase II/histidine kinase"/>
    <property type="match status" value="1"/>
</dbReference>
<protein>
    <submittedName>
        <fullName evidence="2">GHKL domain-containing protein</fullName>
    </submittedName>
</protein>
<evidence type="ECO:0000313" key="3">
    <source>
        <dbReference type="Proteomes" id="UP000286581"/>
    </source>
</evidence>
<gene>
    <name evidence="2" type="ORF">DWV78_05975</name>
</gene>
<sequence length="100" mass="10745">MTIILGNLLDNALNACRGQIGANIKVAVRTVDGTFTIHVANTYVIADPDKAPDDFEKIDFIHGYGLKNVKDSAEACGGFCVINHENDIYSATVIIPVLNP</sequence>
<reference evidence="2 3" key="1">
    <citation type="submission" date="2018-08" db="EMBL/GenBank/DDBJ databases">
        <title>A genome reference for cultivated species of the human gut microbiota.</title>
        <authorList>
            <person name="Zou Y."/>
            <person name="Xue W."/>
            <person name="Luo G."/>
        </authorList>
    </citation>
    <scope>NUCLEOTIDE SEQUENCE [LARGE SCALE GENOMIC DNA]</scope>
    <source>
        <strain evidence="2 3">AF12-8</strain>
    </source>
</reference>
<dbReference type="EMBL" id="QSAE01000013">
    <property type="protein sequence ID" value="RGW40334.1"/>
    <property type="molecule type" value="Genomic_DNA"/>
</dbReference>
<evidence type="ECO:0000313" key="2">
    <source>
        <dbReference type="EMBL" id="RGW40334.1"/>
    </source>
</evidence>
<dbReference type="Gene3D" id="3.30.565.10">
    <property type="entry name" value="Histidine kinase-like ATPase, C-terminal domain"/>
    <property type="match status" value="1"/>
</dbReference>
<dbReference type="InterPro" id="IPR036890">
    <property type="entry name" value="HATPase_C_sf"/>
</dbReference>
<dbReference type="Pfam" id="PF14501">
    <property type="entry name" value="HATPase_c_5"/>
    <property type="match status" value="1"/>
</dbReference>
<dbReference type="Proteomes" id="UP000286581">
    <property type="component" value="Unassembled WGS sequence"/>
</dbReference>
<feature type="domain" description="Sensor histidine kinase NatK-like C-terminal" evidence="1">
    <location>
        <begin position="2"/>
        <end position="96"/>
    </location>
</feature>
<evidence type="ECO:0000259" key="1">
    <source>
        <dbReference type="Pfam" id="PF14501"/>
    </source>
</evidence>
<name>A0A413BI59_9FIRM</name>
<accession>A0A413BI59</accession>
<dbReference type="InterPro" id="IPR032834">
    <property type="entry name" value="NatK-like_C"/>
</dbReference>
<organism evidence="2 3">
    <name type="scientific">Agathobacter rectalis</name>
    <dbReference type="NCBI Taxonomy" id="39491"/>
    <lineage>
        <taxon>Bacteria</taxon>
        <taxon>Bacillati</taxon>
        <taxon>Bacillota</taxon>
        <taxon>Clostridia</taxon>
        <taxon>Lachnospirales</taxon>
        <taxon>Lachnospiraceae</taxon>
        <taxon>Agathobacter</taxon>
    </lineage>
</organism>
<comment type="caution">
    <text evidence="2">The sequence shown here is derived from an EMBL/GenBank/DDBJ whole genome shotgun (WGS) entry which is preliminary data.</text>
</comment>
<dbReference type="AlphaFoldDB" id="A0A413BI59"/>
<proteinExistence type="predicted"/>